<evidence type="ECO:0000256" key="2">
    <source>
        <dbReference type="SAM" id="MobiDB-lite"/>
    </source>
</evidence>
<dbReference type="GO" id="GO:0005739">
    <property type="term" value="C:mitochondrion"/>
    <property type="evidence" value="ECO:0000318"/>
    <property type="project" value="GO_Central"/>
</dbReference>
<dbReference type="InterPro" id="IPR010625">
    <property type="entry name" value="CHCH"/>
</dbReference>
<evidence type="ECO:0000256" key="1">
    <source>
        <dbReference type="ARBA" id="ARBA00023157"/>
    </source>
</evidence>
<dbReference type="GO" id="GO:0007005">
    <property type="term" value="P:mitochondrion organization"/>
    <property type="evidence" value="ECO:0000318"/>
    <property type="project" value="GO_Central"/>
</dbReference>
<organism evidence="4 5">
    <name type="scientific">Nelumbo nucifera</name>
    <name type="common">Sacred lotus</name>
    <dbReference type="NCBI Taxonomy" id="4432"/>
    <lineage>
        <taxon>Eukaryota</taxon>
        <taxon>Viridiplantae</taxon>
        <taxon>Streptophyta</taxon>
        <taxon>Embryophyta</taxon>
        <taxon>Tracheophyta</taxon>
        <taxon>Spermatophyta</taxon>
        <taxon>Magnoliopsida</taxon>
        <taxon>Proteales</taxon>
        <taxon>Nelumbonaceae</taxon>
        <taxon>Nelumbo</taxon>
    </lineage>
</organism>
<dbReference type="SUPFAM" id="SSF47072">
    <property type="entry name" value="Cysteine alpha-hairpin motif"/>
    <property type="match status" value="1"/>
</dbReference>
<dbReference type="PANTHER" id="PTHR13523">
    <property type="entry name" value="COILED-COIL-HELIX-COILED-COIL-HELIX DOMAIN CONTAINING 2/NUR77"/>
    <property type="match status" value="1"/>
</dbReference>
<feature type="compositionally biased region" description="Low complexity" evidence="2">
    <location>
        <begin position="1"/>
        <end position="13"/>
    </location>
</feature>
<dbReference type="GO" id="GO:0005634">
    <property type="term" value="C:nucleus"/>
    <property type="evidence" value="ECO:0000318"/>
    <property type="project" value="GO_Central"/>
</dbReference>
<dbReference type="OrthoDB" id="1106148at2759"/>
<feature type="compositionally biased region" description="Pro residues" evidence="2">
    <location>
        <begin position="21"/>
        <end position="35"/>
    </location>
</feature>
<evidence type="ECO:0000313" key="4">
    <source>
        <dbReference type="Proteomes" id="UP000189703"/>
    </source>
</evidence>
<evidence type="ECO:0000313" key="5">
    <source>
        <dbReference type="RefSeq" id="XP_010277556.1"/>
    </source>
</evidence>
<sequence>MPRRSSGGRSSLGKTSHPSPVRNPPKPASHAPPPVVQGGGSISTPGLGATLAEGIAFGSGSAIAHRAVDAMMGPRVIQHETVVSGAPAAAPASNVNGIGGSDACGIQSKAFQDCLNNYSSDISKCQFYLDMLSECRKNHAGAMGA</sequence>
<dbReference type="RefSeq" id="XP_010277556.1">
    <property type="nucleotide sequence ID" value="XM_010279254.2"/>
</dbReference>
<dbReference type="AlphaFoldDB" id="A0A1U8B8V4"/>
<evidence type="ECO:0000259" key="3">
    <source>
        <dbReference type="Pfam" id="PF06747"/>
    </source>
</evidence>
<dbReference type="eggNOG" id="KOG4090">
    <property type="taxonomic scope" value="Eukaryota"/>
</dbReference>
<dbReference type="KEGG" id="nnu:104611950"/>
<feature type="region of interest" description="Disordered" evidence="2">
    <location>
        <begin position="1"/>
        <end position="44"/>
    </location>
</feature>
<dbReference type="Pfam" id="PF06747">
    <property type="entry name" value="CHCH"/>
    <property type="match status" value="1"/>
</dbReference>
<reference evidence="5" key="1">
    <citation type="submission" date="2025-08" db="UniProtKB">
        <authorList>
            <consortium name="RefSeq"/>
        </authorList>
    </citation>
    <scope>IDENTIFICATION</scope>
</reference>
<dbReference type="Proteomes" id="UP000189703">
    <property type="component" value="Unplaced"/>
</dbReference>
<dbReference type="GeneID" id="104611950"/>
<dbReference type="STRING" id="4432.A0A1U8B8V4"/>
<dbReference type="InterPro" id="IPR009069">
    <property type="entry name" value="Cys_alpha_HP_mot_SF"/>
</dbReference>
<name>A0A1U8B8V4_NELNU</name>
<keyword evidence="1" id="KW-1015">Disulfide bond</keyword>
<feature type="domain" description="CHCH" evidence="3">
    <location>
        <begin position="104"/>
        <end position="138"/>
    </location>
</feature>
<proteinExistence type="predicted"/>
<accession>A0A1U8B8V4</accession>
<dbReference type="InterPro" id="IPR055304">
    <property type="entry name" value="CHCHD2/10-like"/>
</dbReference>
<gene>
    <name evidence="5" type="primary">LOC104611950</name>
</gene>
<dbReference type="PANTHER" id="PTHR13523:SF2">
    <property type="entry name" value="COILED-COIL-HELIX-COILED-COIL-HELIX DOMAIN CONTAINING 2, ISOFORM A-RELATED"/>
    <property type="match status" value="1"/>
</dbReference>
<dbReference type="InParanoid" id="A0A1U8B8V4"/>
<keyword evidence="4" id="KW-1185">Reference proteome</keyword>
<dbReference type="OMA" id="LANSDAC"/>
<protein>
    <submittedName>
        <fullName evidence="5">Hemiasterlin resistant protein 1-like</fullName>
    </submittedName>
</protein>